<reference evidence="2 3" key="1">
    <citation type="submission" date="2018-03" db="EMBL/GenBank/DDBJ databases">
        <title>Genomic Encyclopedia of Archaeal and Bacterial Type Strains, Phase II (KMG-II): from individual species to whole genera.</title>
        <authorList>
            <person name="Goeker M."/>
        </authorList>
    </citation>
    <scope>NUCLEOTIDE SEQUENCE [LARGE SCALE GENOMIC DNA]</scope>
    <source>
        <strain evidence="2 3">DSM 28057</strain>
    </source>
</reference>
<sequence length="153" mass="16871">MKVYRIALTQYCDDSGEGAKRFGGRWNLPGHPALYAGTSIASSLLERLTIDPELFASDRYVKYSVMEINLPAEHILTPSLGELPAGWNLIPAAKSSMNYGTGLLQSGLLSFAVPSVVDPSSLNYVINPLSPKFNLIKYRVYPLPLDKRQIRSV</sequence>
<feature type="domain" description="RES" evidence="1">
    <location>
        <begin position="13"/>
        <end position="140"/>
    </location>
</feature>
<evidence type="ECO:0000259" key="1">
    <source>
        <dbReference type="SMART" id="SM00953"/>
    </source>
</evidence>
<name>A0A2P8DZM0_9BACT</name>
<dbReference type="Pfam" id="PF08808">
    <property type="entry name" value="RES"/>
    <property type="match status" value="1"/>
</dbReference>
<proteinExistence type="predicted"/>
<dbReference type="InterPro" id="IPR014914">
    <property type="entry name" value="RES_dom"/>
</dbReference>
<dbReference type="EMBL" id="PYGF01000009">
    <property type="protein sequence ID" value="PSL02676.1"/>
    <property type="molecule type" value="Genomic_DNA"/>
</dbReference>
<accession>A0A2P8DZM0</accession>
<dbReference type="AlphaFoldDB" id="A0A2P8DZM0"/>
<keyword evidence="3" id="KW-1185">Reference proteome</keyword>
<gene>
    <name evidence="2" type="ORF">CLV48_109146</name>
</gene>
<dbReference type="SMART" id="SM00953">
    <property type="entry name" value="RES"/>
    <property type="match status" value="1"/>
</dbReference>
<dbReference type="RefSeq" id="WP_106568227.1">
    <property type="nucleotide sequence ID" value="NZ_PYGF01000009.1"/>
</dbReference>
<dbReference type="OrthoDB" id="9789501at2"/>
<protein>
    <submittedName>
        <fullName evidence="2">RES domain-containing protein</fullName>
    </submittedName>
</protein>
<comment type="caution">
    <text evidence="2">The sequence shown here is derived from an EMBL/GenBank/DDBJ whole genome shotgun (WGS) entry which is preliminary data.</text>
</comment>
<evidence type="ECO:0000313" key="3">
    <source>
        <dbReference type="Proteomes" id="UP000240708"/>
    </source>
</evidence>
<organism evidence="2 3">
    <name type="scientific">Cecembia rubra</name>
    <dbReference type="NCBI Taxonomy" id="1485585"/>
    <lineage>
        <taxon>Bacteria</taxon>
        <taxon>Pseudomonadati</taxon>
        <taxon>Bacteroidota</taxon>
        <taxon>Cytophagia</taxon>
        <taxon>Cytophagales</taxon>
        <taxon>Cyclobacteriaceae</taxon>
        <taxon>Cecembia</taxon>
    </lineage>
</organism>
<evidence type="ECO:0000313" key="2">
    <source>
        <dbReference type="EMBL" id="PSL02676.1"/>
    </source>
</evidence>
<dbReference type="Proteomes" id="UP000240708">
    <property type="component" value="Unassembled WGS sequence"/>
</dbReference>